<evidence type="ECO:0000256" key="3">
    <source>
        <dbReference type="ARBA" id="ARBA00007222"/>
    </source>
</evidence>
<dbReference type="GO" id="GO:0005789">
    <property type="term" value="C:endoplasmic reticulum membrane"/>
    <property type="evidence" value="ECO:0007669"/>
    <property type="project" value="UniProtKB-SubCell"/>
</dbReference>
<evidence type="ECO:0000256" key="15">
    <source>
        <dbReference type="SAM" id="MobiDB-lite"/>
    </source>
</evidence>
<keyword evidence="8" id="KW-0677">Repeat</keyword>
<keyword evidence="7 16" id="KW-0812">Transmembrane</keyword>
<feature type="domain" description="MIR" evidence="17">
    <location>
        <begin position="463"/>
        <end position="519"/>
    </location>
</feature>
<comment type="similarity">
    <text evidence="3">Belongs to the glycosyltransferase 39 family.</text>
</comment>
<evidence type="ECO:0000256" key="10">
    <source>
        <dbReference type="ARBA" id="ARBA00022989"/>
    </source>
</evidence>
<dbReference type="CDD" id="cd23282">
    <property type="entry name" value="beta-trefoil_MIR_POMT2"/>
    <property type="match status" value="1"/>
</dbReference>
<name>A0AA35X179_GEOBA</name>
<evidence type="ECO:0000256" key="13">
    <source>
        <dbReference type="ARBA" id="ARBA00045085"/>
    </source>
</evidence>
<feature type="transmembrane region" description="Helical" evidence="16">
    <location>
        <begin position="164"/>
        <end position="185"/>
    </location>
</feature>
<evidence type="ECO:0000256" key="5">
    <source>
        <dbReference type="ARBA" id="ARBA00022676"/>
    </source>
</evidence>
<dbReference type="PANTHER" id="PTHR10050">
    <property type="entry name" value="DOLICHYL-PHOSPHATE-MANNOSE--PROTEIN MANNOSYLTRANSFERASE"/>
    <property type="match status" value="1"/>
</dbReference>
<dbReference type="Proteomes" id="UP001174909">
    <property type="component" value="Unassembled WGS sequence"/>
</dbReference>
<accession>A0AA35X179</accession>
<feature type="transmembrane region" description="Helical" evidence="16">
    <location>
        <begin position="633"/>
        <end position="651"/>
    </location>
</feature>
<gene>
    <name evidence="18" type="ORF">GBAR_LOCUS19206</name>
</gene>
<proteinExistence type="inferred from homology"/>
<dbReference type="PROSITE" id="PS50919">
    <property type="entry name" value="MIR"/>
    <property type="match status" value="3"/>
</dbReference>
<feature type="domain" description="MIR" evidence="17">
    <location>
        <begin position="325"/>
        <end position="382"/>
    </location>
</feature>
<dbReference type="Pfam" id="PF02815">
    <property type="entry name" value="MIR"/>
    <property type="match status" value="1"/>
</dbReference>
<dbReference type="EMBL" id="CASHTH010002709">
    <property type="protein sequence ID" value="CAI8034047.1"/>
    <property type="molecule type" value="Genomic_DNA"/>
</dbReference>
<reference evidence="18" key="1">
    <citation type="submission" date="2023-03" db="EMBL/GenBank/DDBJ databases">
        <authorList>
            <person name="Steffen K."/>
            <person name="Cardenas P."/>
        </authorList>
    </citation>
    <scope>NUCLEOTIDE SEQUENCE</scope>
</reference>
<evidence type="ECO:0000313" key="19">
    <source>
        <dbReference type="Proteomes" id="UP001174909"/>
    </source>
</evidence>
<sequence length="750" mass="85457">MELRRRLEGSQPVSRHVLHSPEEPPVRSRAVLQRRVFRSPLDCSERWYWTGLAVVTLASALTRFYSITEPRHVAWDETHFGKHASWYIQGQFFFDVHPPLGKLVIAIAGVLTGYNGSFEFKEPGQKYDDTPYIGMRVVCALMGLLLVPLCYLTVWELVKSTTAAFITGMMLVCETGTLVLSQYILLDPPLLFFIMAATYCTARFINCRDEPFDLEWWYWLTLSGMFIGCSFSVKWVGLFIIALVGLTTVKDLWDLMGDLRLSVAQIQKHFLARAVCLIIWPILLYFSVFCFHFLVLSHSGNGDGFFSSEFQSTLVGNDLYDQKVPEYVAYGSVITLKNRRGGGGLLHSHTHLYPEDLGEYQQQQITAYTHKDDNNKWLVKKTNSHAPLPGANSSIEDVEFIRNGDQIVLEHVMTKRNLHAHHQKAPMTPTHYQVTGYGENGVGDANDIWVVEILGSSGSGNHGDQVRTVTSVLKLRHLNLGCYLHSHSTQLPKWGWEQLEVTCNPQASDRNNLWNVEGNVHDLLPHVSFEFYKPSIFSKFLESHLVMAESNNNMKPKEGEITSKPWHWPINLQGQVFSGGDHRVYLLGNPIIFWGCGLLKILFVVVVMLKLFARQRGYLQRMRNEIQAELDVFTSNGLWLLVGWALHYLPFYLMGRVLYFHHYFPALMFSIMLAGVTIEYSIRLLTALLHPALKPLFYHTSVAVVLFITVVSFLFFMPLAYGMSGPKSDNPESSMYGLKWLPDWDILAIV</sequence>
<dbReference type="Pfam" id="PF16192">
    <property type="entry name" value="PMT_4TMC"/>
    <property type="match status" value="1"/>
</dbReference>
<feature type="domain" description="MIR" evidence="17">
    <location>
        <begin position="398"/>
        <end position="454"/>
    </location>
</feature>
<comment type="subcellular location">
    <subcellularLocation>
        <location evidence="1">Endoplasmic reticulum membrane</location>
        <topology evidence="1">Multi-pass membrane protein</topology>
    </subcellularLocation>
</comment>
<evidence type="ECO:0000256" key="9">
    <source>
        <dbReference type="ARBA" id="ARBA00022824"/>
    </source>
</evidence>
<keyword evidence="11 16" id="KW-0472">Membrane</keyword>
<feature type="transmembrane region" description="Helical" evidence="16">
    <location>
        <begin position="663"/>
        <end position="685"/>
    </location>
</feature>
<keyword evidence="5" id="KW-0328">Glycosyltransferase</keyword>
<feature type="transmembrane region" description="Helical" evidence="16">
    <location>
        <begin position="697"/>
        <end position="721"/>
    </location>
</feature>
<dbReference type="SMART" id="SM00472">
    <property type="entry name" value="MIR"/>
    <property type="match status" value="3"/>
</dbReference>
<feature type="transmembrane region" description="Helical" evidence="16">
    <location>
        <begin position="270"/>
        <end position="295"/>
    </location>
</feature>
<evidence type="ECO:0000256" key="4">
    <source>
        <dbReference type="ARBA" id="ARBA00012839"/>
    </source>
</evidence>
<dbReference type="InterPro" id="IPR016093">
    <property type="entry name" value="MIR_motif"/>
</dbReference>
<dbReference type="InterPro" id="IPR032421">
    <property type="entry name" value="PMT_4TMC"/>
</dbReference>
<comment type="catalytic activity">
    <reaction evidence="13">
        <text>a di-trans,poly-cis-dolichyl beta-D-mannosyl phosphate + L-threonyl-[protein] = 3-O-(alpha-D-mannosyl)-L-threonyl-[protein] + a di-trans,poly-cis-dolichyl phosphate + H(+)</text>
        <dbReference type="Rhea" id="RHEA:53396"/>
        <dbReference type="Rhea" id="RHEA-COMP:11060"/>
        <dbReference type="Rhea" id="RHEA-COMP:13547"/>
        <dbReference type="Rhea" id="RHEA-COMP:19498"/>
        <dbReference type="Rhea" id="RHEA-COMP:19501"/>
        <dbReference type="ChEBI" id="CHEBI:15378"/>
        <dbReference type="ChEBI" id="CHEBI:30013"/>
        <dbReference type="ChEBI" id="CHEBI:57683"/>
        <dbReference type="ChEBI" id="CHEBI:58211"/>
        <dbReference type="ChEBI" id="CHEBI:137323"/>
        <dbReference type="EC" id="2.4.1.109"/>
    </reaction>
</comment>
<organism evidence="18 19">
    <name type="scientific">Geodia barretti</name>
    <name type="common">Barrett's horny sponge</name>
    <dbReference type="NCBI Taxonomy" id="519541"/>
    <lineage>
        <taxon>Eukaryota</taxon>
        <taxon>Metazoa</taxon>
        <taxon>Porifera</taxon>
        <taxon>Demospongiae</taxon>
        <taxon>Heteroscleromorpha</taxon>
        <taxon>Tetractinellida</taxon>
        <taxon>Astrophorina</taxon>
        <taxon>Geodiidae</taxon>
        <taxon>Geodia</taxon>
    </lineage>
</organism>
<keyword evidence="6" id="KW-0808">Transferase</keyword>
<dbReference type="EC" id="2.4.1.109" evidence="4"/>
<evidence type="ECO:0000256" key="16">
    <source>
        <dbReference type="SAM" id="Phobius"/>
    </source>
</evidence>
<evidence type="ECO:0000256" key="2">
    <source>
        <dbReference type="ARBA" id="ARBA00004922"/>
    </source>
</evidence>
<keyword evidence="10 16" id="KW-1133">Transmembrane helix</keyword>
<dbReference type="InterPro" id="IPR003342">
    <property type="entry name" value="ArnT-like_N"/>
</dbReference>
<protein>
    <recommendedName>
        <fullName evidence="12">Protein O-mannosyl-transferase 2</fullName>
        <ecNumber evidence="4">2.4.1.109</ecNumber>
    </recommendedName>
</protein>
<evidence type="ECO:0000256" key="14">
    <source>
        <dbReference type="ARBA" id="ARBA00045102"/>
    </source>
</evidence>
<evidence type="ECO:0000313" key="18">
    <source>
        <dbReference type="EMBL" id="CAI8034047.1"/>
    </source>
</evidence>
<keyword evidence="19" id="KW-1185">Reference proteome</keyword>
<evidence type="ECO:0000256" key="11">
    <source>
        <dbReference type="ARBA" id="ARBA00023136"/>
    </source>
</evidence>
<evidence type="ECO:0000256" key="8">
    <source>
        <dbReference type="ARBA" id="ARBA00022737"/>
    </source>
</evidence>
<dbReference type="Gene3D" id="2.80.10.50">
    <property type="match status" value="1"/>
</dbReference>
<dbReference type="InterPro" id="IPR027005">
    <property type="entry name" value="PMT-like"/>
</dbReference>
<evidence type="ECO:0000256" key="6">
    <source>
        <dbReference type="ARBA" id="ARBA00022679"/>
    </source>
</evidence>
<comment type="caution">
    <text evidence="18">The sequence shown here is derived from an EMBL/GenBank/DDBJ whole genome shotgun (WGS) entry which is preliminary data.</text>
</comment>
<feature type="transmembrane region" description="Helical" evidence="16">
    <location>
        <begin position="591"/>
        <end position="612"/>
    </location>
</feature>
<dbReference type="SUPFAM" id="SSF82109">
    <property type="entry name" value="MIR domain"/>
    <property type="match status" value="1"/>
</dbReference>
<evidence type="ECO:0000259" key="17">
    <source>
        <dbReference type="PROSITE" id="PS50919"/>
    </source>
</evidence>
<dbReference type="PANTHER" id="PTHR10050:SF46">
    <property type="entry name" value="PROTEIN O-MANNOSYL-TRANSFERASE 2"/>
    <property type="match status" value="1"/>
</dbReference>
<dbReference type="Pfam" id="PF02366">
    <property type="entry name" value="PMT"/>
    <property type="match status" value="1"/>
</dbReference>
<dbReference type="GO" id="GO:0004169">
    <property type="term" value="F:dolichyl-phosphate-mannose-protein mannosyltransferase activity"/>
    <property type="evidence" value="ECO:0007669"/>
    <property type="project" value="UniProtKB-EC"/>
</dbReference>
<comment type="pathway">
    <text evidence="2">Protein modification; protein glycosylation.</text>
</comment>
<feature type="transmembrane region" description="Helical" evidence="16">
    <location>
        <begin position="133"/>
        <end position="152"/>
    </location>
</feature>
<feature type="transmembrane region" description="Helical" evidence="16">
    <location>
        <begin position="216"/>
        <end position="249"/>
    </location>
</feature>
<evidence type="ECO:0000256" key="12">
    <source>
        <dbReference type="ARBA" id="ARBA00039583"/>
    </source>
</evidence>
<feature type="region of interest" description="Disordered" evidence="15">
    <location>
        <begin position="1"/>
        <end position="21"/>
    </location>
</feature>
<dbReference type="InterPro" id="IPR036300">
    <property type="entry name" value="MIR_dom_sf"/>
</dbReference>
<comment type="catalytic activity">
    <reaction evidence="14">
        <text>a di-trans,poly-cis-dolichyl beta-D-mannosyl phosphate + L-seryl-[protein] = 3-O-(alpha-D-mannosyl)-L-seryl-[protein] + a di-trans,poly-cis-dolichyl phosphate + H(+)</text>
        <dbReference type="Rhea" id="RHEA:17377"/>
        <dbReference type="Rhea" id="RHEA-COMP:9863"/>
        <dbReference type="Rhea" id="RHEA-COMP:13546"/>
        <dbReference type="Rhea" id="RHEA-COMP:19498"/>
        <dbReference type="Rhea" id="RHEA-COMP:19501"/>
        <dbReference type="ChEBI" id="CHEBI:15378"/>
        <dbReference type="ChEBI" id="CHEBI:29999"/>
        <dbReference type="ChEBI" id="CHEBI:57683"/>
        <dbReference type="ChEBI" id="CHEBI:58211"/>
        <dbReference type="ChEBI" id="CHEBI:137321"/>
        <dbReference type="EC" id="2.4.1.109"/>
    </reaction>
</comment>
<evidence type="ECO:0000256" key="7">
    <source>
        <dbReference type="ARBA" id="ARBA00022692"/>
    </source>
</evidence>
<dbReference type="AlphaFoldDB" id="A0AA35X179"/>
<evidence type="ECO:0000256" key="1">
    <source>
        <dbReference type="ARBA" id="ARBA00004477"/>
    </source>
</evidence>
<keyword evidence="9" id="KW-0256">Endoplasmic reticulum</keyword>